<dbReference type="Proteomes" id="UP000501325">
    <property type="component" value="Chromosome"/>
</dbReference>
<gene>
    <name evidence="2" type="ORF">BREV_BREV_02800</name>
    <name evidence="1" type="ORF">GYM46_12580</name>
</gene>
<dbReference type="AlphaFoldDB" id="A0A6G7EJG8"/>
<dbReference type="Gene3D" id="1.10.357.10">
    <property type="entry name" value="Tetracycline Repressor, domain 2"/>
    <property type="match status" value="1"/>
</dbReference>
<dbReference type="KEGG" id="bmed:GYM46_12580"/>
<dbReference type="EMBL" id="CP048751">
    <property type="protein sequence ID" value="QIH73703.1"/>
    <property type="molecule type" value="Genomic_DNA"/>
</dbReference>
<proteinExistence type="predicted"/>
<protein>
    <submittedName>
        <fullName evidence="1">TetR/AcrR family transcriptional regulator</fullName>
    </submittedName>
</protein>
<organism evidence="2 3">
    <name type="scientific">Brevundimonas mediterranea</name>
    <dbReference type="NCBI Taxonomy" id="74329"/>
    <lineage>
        <taxon>Bacteria</taxon>
        <taxon>Pseudomonadati</taxon>
        <taxon>Pseudomonadota</taxon>
        <taxon>Alphaproteobacteria</taxon>
        <taxon>Caulobacterales</taxon>
        <taxon>Caulobacteraceae</taxon>
        <taxon>Brevundimonas</taxon>
    </lineage>
</organism>
<reference evidence="1 4" key="2">
    <citation type="submission" date="2020-01" db="EMBL/GenBank/DDBJ databases">
        <authorList>
            <person name="Wang S."/>
        </authorList>
    </citation>
    <scope>NUCLEOTIDE SEQUENCE [LARGE SCALE GENOMIC DNA]</scope>
    <source>
        <strain evidence="1 4">D151-2-6</strain>
    </source>
</reference>
<dbReference type="Proteomes" id="UP000289220">
    <property type="component" value="Unassembled WGS sequence"/>
</dbReference>
<evidence type="ECO:0000313" key="3">
    <source>
        <dbReference type="Proteomes" id="UP000289220"/>
    </source>
</evidence>
<reference evidence="2 3" key="1">
    <citation type="submission" date="2018-11" db="EMBL/GenBank/DDBJ databases">
        <authorList>
            <person name="Peiro R."/>
            <person name="Begona"/>
            <person name="Cbmso G."/>
            <person name="Lopez M."/>
            <person name="Gonzalez S."/>
            <person name="Sacristan E."/>
            <person name="Castillo E."/>
        </authorList>
    </citation>
    <scope>NUCLEOTIDE SEQUENCE [LARGE SCALE GENOMIC DNA]</scope>
    <source>
        <strain evidence="2">Brev_genome</strain>
    </source>
</reference>
<evidence type="ECO:0000313" key="1">
    <source>
        <dbReference type="EMBL" id="QIH73703.1"/>
    </source>
</evidence>
<accession>A0A6G7EJG8</accession>
<evidence type="ECO:0000313" key="2">
    <source>
        <dbReference type="EMBL" id="VDC51530.1"/>
    </source>
</evidence>
<name>A0A6G7EJG8_9CAUL</name>
<dbReference type="SUPFAM" id="SSF46689">
    <property type="entry name" value="Homeodomain-like"/>
    <property type="match status" value="1"/>
</dbReference>
<dbReference type="EMBL" id="UXHF01000074">
    <property type="protein sequence ID" value="VDC51530.1"/>
    <property type="molecule type" value="Genomic_DNA"/>
</dbReference>
<evidence type="ECO:0000313" key="4">
    <source>
        <dbReference type="Proteomes" id="UP000501325"/>
    </source>
</evidence>
<dbReference type="InterPro" id="IPR009057">
    <property type="entry name" value="Homeodomain-like_sf"/>
</dbReference>
<dbReference type="RefSeq" id="WP_008261603.1">
    <property type="nucleotide sequence ID" value="NZ_CP048751.1"/>
</dbReference>
<sequence>MSIERVRRRRRTPDEARLEALVCARARLLSGGPDSVTLKAVADDLGMTHANLIHHFGSAEGLQSALMGSMVADLSRDLEAAIARLRTDEGAPLELVTAVFDAFAEGGAGKLAAWIVLKGDLSHLEPVRDAVNGLVHVIQEKLGDPSDASRDRLSSAVLFIALSAFGEALIGTPLRNMLDQDEDASRRVVAGLLPYFVARSERAN</sequence>
<keyword evidence="3" id="KW-1185">Reference proteome</keyword>